<accession>K9VUW3</accession>
<dbReference type="PANTHER" id="PTHR34219:SF3">
    <property type="entry name" value="BLL7967 PROTEIN"/>
    <property type="match status" value="1"/>
</dbReference>
<dbReference type="OrthoDB" id="9776609at2"/>
<proteinExistence type="predicted"/>
<dbReference type="PATRIC" id="fig|1173022.3.peg.307"/>
<feature type="transmembrane region" description="Helical" evidence="1">
    <location>
        <begin position="144"/>
        <end position="166"/>
    </location>
</feature>
<evidence type="ECO:0000313" key="4">
    <source>
        <dbReference type="Proteomes" id="UP000010472"/>
    </source>
</evidence>
<name>K9VUW3_9CYAN</name>
<keyword evidence="1" id="KW-1133">Transmembrane helix</keyword>
<dbReference type="eggNOG" id="COG3182">
    <property type="taxonomic scope" value="Bacteria"/>
</dbReference>
<feature type="domain" description="PepSY" evidence="2">
    <location>
        <begin position="58"/>
        <end position="117"/>
    </location>
</feature>
<dbReference type="AlphaFoldDB" id="K9VUW3"/>
<feature type="transmembrane region" description="Helical" evidence="1">
    <location>
        <begin position="335"/>
        <end position="356"/>
    </location>
</feature>
<reference evidence="3 4" key="1">
    <citation type="submission" date="2012-06" db="EMBL/GenBank/DDBJ databases">
        <title>Finished chromosome of genome of Crinalium epipsammum PCC 9333.</title>
        <authorList>
            <consortium name="US DOE Joint Genome Institute"/>
            <person name="Gugger M."/>
            <person name="Coursin T."/>
            <person name="Rippka R."/>
            <person name="Tandeau De Marsac N."/>
            <person name="Huntemann M."/>
            <person name="Wei C.-L."/>
            <person name="Han J."/>
            <person name="Detter J.C."/>
            <person name="Han C."/>
            <person name="Tapia R."/>
            <person name="Davenport K."/>
            <person name="Daligault H."/>
            <person name="Erkkila T."/>
            <person name="Gu W."/>
            <person name="Munk A.C.C."/>
            <person name="Teshima H."/>
            <person name="Xu Y."/>
            <person name="Chain P."/>
            <person name="Chen A."/>
            <person name="Krypides N."/>
            <person name="Mavromatis K."/>
            <person name="Markowitz V."/>
            <person name="Szeto E."/>
            <person name="Ivanova N."/>
            <person name="Mikhailova N."/>
            <person name="Ovchinnikova G."/>
            <person name="Pagani I."/>
            <person name="Pati A."/>
            <person name="Goodwin L."/>
            <person name="Peters L."/>
            <person name="Pitluck S."/>
            <person name="Woyke T."/>
            <person name="Kerfeld C."/>
        </authorList>
    </citation>
    <scope>NUCLEOTIDE SEQUENCE [LARGE SCALE GENOMIC DNA]</scope>
    <source>
        <strain evidence="3 4">PCC 9333</strain>
    </source>
</reference>
<keyword evidence="4" id="KW-1185">Reference proteome</keyword>
<feature type="transmembrane region" description="Helical" evidence="1">
    <location>
        <begin position="191"/>
        <end position="216"/>
    </location>
</feature>
<dbReference type="RefSeq" id="WP_015201414.1">
    <property type="nucleotide sequence ID" value="NC_019753.1"/>
</dbReference>
<dbReference type="InterPro" id="IPR025711">
    <property type="entry name" value="PepSY"/>
</dbReference>
<dbReference type="InterPro" id="IPR005625">
    <property type="entry name" value="PepSY-ass_TM"/>
</dbReference>
<feature type="transmembrane region" description="Helical" evidence="1">
    <location>
        <begin position="12"/>
        <end position="36"/>
    </location>
</feature>
<evidence type="ECO:0000259" key="2">
    <source>
        <dbReference type="Pfam" id="PF03413"/>
    </source>
</evidence>
<dbReference type="EMBL" id="CP003620">
    <property type="protein sequence ID" value="AFZ11272.1"/>
    <property type="molecule type" value="Genomic_DNA"/>
</dbReference>
<sequence>MTMKFREIAFSLHQYLGLFLGIFLVIIGVTGSLLVFGHEIDHLLNPNLFKISPQGERVPIELVLNNIRQDYPELKLQSITLPQQPTDVYELRMLSSDSDSSAVNIYADPYKGVILGSRLEDEGFFNFLFNLHVYLLAGDTGMTIVGFVGLLLLLISVSGIIVWPGWRRFSQGFSIKWSANWRRINFDLHKVAGIFSVVFLLLIASTGSAIAFYSFVEPTVYLLTRTSLPSPPTSQPMAGIKPLSVDKILQKTNNILPSAKTTFISLPSSPSKPVKVRKKFLDEIHPTGENYVYIDQFSGKILRIESVLDAPLAARTLGALYPLHIGRYGGVISRIIHIFVGISTTSLFFTGLGMWWHRQKLKAKHNKIIKQSQKILIQRDRDGYWMNEWPWF</sequence>
<gene>
    <name evidence="3" type="ORF">Cri9333_0285</name>
</gene>
<evidence type="ECO:0000313" key="3">
    <source>
        <dbReference type="EMBL" id="AFZ11272.1"/>
    </source>
</evidence>
<dbReference type="Pfam" id="PF03413">
    <property type="entry name" value="PepSY"/>
    <property type="match status" value="1"/>
</dbReference>
<dbReference type="PANTHER" id="PTHR34219">
    <property type="entry name" value="IRON-REGULATED INNER MEMBRANE PROTEIN-RELATED"/>
    <property type="match status" value="1"/>
</dbReference>
<evidence type="ECO:0000256" key="1">
    <source>
        <dbReference type="SAM" id="Phobius"/>
    </source>
</evidence>
<dbReference type="HOGENOM" id="CLU_031962_4_2_3"/>
<keyword evidence="1" id="KW-0472">Membrane</keyword>
<dbReference type="Proteomes" id="UP000010472">
    <property type="component" value="Chromosome"/>
</dbReference>
<dbReference type="KEGG" id="cep:Cri9333_0285"/>
<dbReference type="Pfam" id="PF03929">
    <property type="entry name" value="PepSY_TM"/>
    <property type="match status" value="1"/>
</dbReference>
<keyword evidence="1" id="KW-0812">Transmembrane</keyword>
<protein>
    <submittedName>
        <fullName evidence="3">PepSY-associated TM helix domain protein</fullName>
    </submittedName>
</protein>
<organism evidence="3 4">
    <name type="scientific">Crinalium epipsammum PCC 9333</name>
    <dbReference type="NCBI Taxonomy" id="1173022"/>
    <lineage>
        <taxon>Bacteria</taxon>
        <taxon>Bacillati</taxon>
        <taxon>Cyanobacteriota</taxon>
        <taxon>Cyanophyceae</taxon>
        <taxon>Gomontiellales</taxon>
        <taxon>Gomontiellaceae</taxon>
        <taxon>Crinalium</taxon>
    </lineage>
</organism>